<name>A0A699R2B5_TANCI</name>
<feature type="region of interest" description="Disordered" evidence="1">
    <location>
        <begin position="35"/>
        <end position="54"/>
    </location>
</feature>
<feature type="non-terminal residue" evidence="2">
    <location>
        <position position="97"/>
    </location>
</feature>
<sequence length="97" mass="10858">MNMGQDRQMQMVGGNSGNQFRQYAGNLTGYNDVQSSSYSMASEQSSSGPTLQDMIPRTISSGLVQKPLSSTSYVPPLRNDWDFYYHSELAYYHSELA</sequence>
<evidence type="ECO:0000313" key="2">
    <source>
        <dbReference type="EMBL" id="GFC78002.1"/>
    </source>
</evidence>
<dbReference type="EMBL" id="BKCJ011063609">
    <property type="protein sequence ID" value="GFC78002.1"/>
    <property type="molecule type" value="Genomic_DNA"/>
</dbReference>
<gene>
    <name evidence="2" type="ORF">Tci_849972</name>
</gene>
<dbReference type="AlphaFoldDB" id="A0A699R2B5"/>
<proteinExistence type="predicted"/>
<reference evidence="2" key="1">
    <citation type="journal article" date="2019" name="Sci. Rep.">
        <title>Draft genome of Tanacetum cinerariifolium, the natural source of mosquito coil.</title>
        <authorList>
            <person name="Yamashiro T."/>
            <person name="Shiraishi A."/>
            <person name="Satake H."/>
            <person name="Nakayama K."/>
        </authorList>
    </citation>
    <scope>NUCLEOTIDE SEQUENCE</scope>
</reference>
<organism evidence="2">
    <name type="scientific">Tanacetum cinerariifolium</name>
    <name type="common">Dalmatian daisy</name>
    <name type="synonym">Chrysanthemum cinerariifolium</name>
    <dbReference type="NCBI Taxonomy" id="118510"/>
    <lineage>
        <taxon>Eukaryota</taxon>
        <taxon>Viridiplantae</taxon>
        <taxon>Streptophyta</taxon>
        <taxon>Embryophyta</taxon>
        <taxon>Tracheophyta</taxon>
        <taxon>Spermatophyta</taxon>
        <taxon>Magnoliopsida</taxon>
        <taxon>eudicotyledons</taxon>
        <taxon>Gunneridae</taxon>
        <taxon>Pentapetalae</taxon>
        <taxon>asterids</taxon>
        <taxon>campanulids</taxon>
        <taxon>Asterales</taxon>
        <taxon>Asteraceae</taxon>
        <taxon>Asteroideae</taxon>
        <taxon>Anthemideae</taxon>
        <taxon>Anthemidinae</taxon>
        <taxon>Tanacetum</taxon>
    </lineage>
</organism>
<comment type="caution">
    <text evidence="2">The sequence shown here is derived from an EMBL/GenBank/DDBJ whole genome shotgun (WGS) entry which is preliminary data.</text>
</comment>
<evidence type="ECO:0000256" key="1">
    <source>
        <dbReference type="SAM" id="MobiDB-lite"/>
    </source>
</evidence>
<feature type="compositionally biased region" description="Low complexity" evidence="1">
    <location>
        <begin position="35"/>
        <end position="47"/>
    </location>
</feature>
<accession>A0A699R2B5</accession>
<protein>
    <submittedName>
        <fullName evidence="2">Uncharacterized protein</fullName>
    </submittedName>
</protein>